<sequence>MWCQAANLIDDGPTWKTNPIGMILSSRKKRLSSLFNANSDLIGFIDGAWKISEENKIQAGIGGYLKDAKGNLILVFSGPVLASSASDCEFRAICFLINKIVSSQWRGKSCIIYSDSIVLVKDFQQSKFKIDQSELENSNSFILLSKVEFKKIDRVLNWEAGNLAKEGALKDKILFAWC</sequence>
<name>A0AAD8H4U5_9APIA</name>
<gene>
    <name evidence="2" type="ORF">POM88_044825</name>
</gene>
<dbReference type="AlphaFoldDB" id="A0AAD8H4U5"/>
<dbReference type="GO" id="GO:0003676">
    <property type="term" value="F:nucleic acid binding"/>
    <property type="evidence" value="ECO:0007669"/>
    <property type="project" value="InterPro"/>
</dbReference>
<evidence type="ECO:0000313" key="2">
    <source>
        <dbReference type="EMBL" id="KAK1360351.1"/>
    </source>
</evidence>
<dbReference type="InterPro" id="IPR036397">
    <property type="entry name" value="RNaseH_sf"/>
</dbReference>
<dbReference type="GO" id="GO:0004523">
    <property type="term" value="F:RNA-DNA hybrid ribonuclease activity"/>
    <property type="evidence" value="ECO:0007669"/>
    <property type="project" value="InterPro"/>
</dbReference>
<proteinExistence type="predicted"/>
<dbReference type="InterPro" id="IPR002156">
    <property type="entry name" value="RNaseH_domain"/>
</dbReference>
<dbReference type="CDD" id="cd06222">
    <property type="entry name" value="RNase_H_like"/>
    <property type="match status" value="1"/>
</dbReference>
<dbReference type="Gene3D" id="3.30.420.10">
    <property type="entry name" value="Ribonuclease H-like superfamily/Ribonuclease H"/>
    <property type="match status" value="1"/>
</dbReference>
<reference evidence="2" key="1">
    <citation type="submission" date="2023-02" db="EMBL/GenBank/DDBJ databases">
        <title>Genome of toxic invasive species Heracleum sosnowskyi carries increased number of genes despite the absence of recent whole-genome duplications.</title>
        <authorList>
            <person name="Schelkunov M."/>
            <person name="Shtratnikova V."/>
            <person name="Makarenko M."/>
            <person name="Klepikova A."/>
            <person name="Omelchenko D."/>
            <person name="Novikova G."/>
            <person name="Obukhova E."/>
            <person name="Bogdanov V."/>
            <person name="Penin A."/>
            <person name="Logacheva M."/>
        </authorList>
    </citation>
    <scope>NUCLEOTIDE SEQUENCE</scope>
    <source>
        <strain evidence="2">Hsosn_3</strain>
        <tissue evidence="2">Leaf</tissue>
    </source>
</reference>
<keyword evidence="3" id="KW-1185">Reference proteome</keyword>
<feature type="domain" description="RNase H type-1" evidence="1">
    <location>
        <begin position="46"/>
        <end position="159"/>
    </location>
</feature>
<evidence type="ECO:0000313" key="3">
    <source>
        <dbReference type="Proteomes" id="UP001237642"/>
    </source>
</evidence>
<dbReference type="Pfam" id="PF13456">
    <property type="entry name" value="RVT_3"/>
    <property type="match status" value="1"/>
</dbReference>
<dbReference type="SUPFAM" id="SSF53098">
    <property type="entry name" value="Ribonuclease H-like"/>
    <property type="match status" value="1"/>
</dbReference>
<evidence type="ECO:0000259" key="1">
    <source>
        <dbReference type="Pfam" id="PF13456"/>
    </source>
</evidence>
<comment type="caution">
    <text evidence="2">The sequence shown here is derived from an EMBL/GenBank/DDBJ whole genome shotgun (WGS) entry which is preliminary data.</text>
</comment>
<dbReference type="Proteomes" id="UP001237642">
    <property type="component" value="Unassembled WGS sequence"/>
</dbReference>
<accession>A0AAD8H4U5</accession>
<dbReference type="EMBL" id="JAUIZM010000010">
    <property type="protein sequence ID" value="KAK1360351.1"/>
    <property type="molecule type" value="Genomic_DNA"/>
</dbReference>
<organism evidence="2 3">
    <name type="scientific">Heracleum sosnowskyi</name>
    <dbReference type="NCBI Taxonomy" id="360622"/>
    <lineage>
        <taxon>Eukaryota</taxon>
        <taxon>Viridiplantae</taxon>
        <taxon>Streptophyta</taxon>
        <taxon>Embryophyta</taxon>
        <taxon>Tracheophyta</taxon>
        <taxon>Spermatophyta</taxon>
        <taxon>Magnoliopsida</taxon>
        <taxon>eudicotyledons</taxon>
        <taxon>Gunneridae</taxon>
        <taxon>Pentapetalae</taxon>
        <taxon>asterids</taxon>
        <taxon>campanulids</taxon>
        <taxon>Apiales</taxon>
        <taxon>Apiaceae</taxon>
        <taxon>Apioideae</taxon>
        <taxon>apioid superclade</taxon>
        <taxon>Tordylieae</taxon>
        <taxon>Tordyliinae</taxon>
        <taxon>Heracleum</taxon>
    </lineage>
</organism>
<reference evidence="2" key="2">
    <citation type="submission" date="2023-05" db="EMBL/GenBank/DDBJ databases">
        <authorList>
            <person name="Schelkunov M.I."/>
        </authorList>
    </citation>
    <scope>NUCLEOTIDE SEQUENCE</scope>
    <source>
        <strain evidence="2">Hsosn_3</strain>
        <tissue evidence="2">Leaf</tissue>
    </source>
</reference>
<protein>
    <recommendedName>
        <fullName evidence="1">RNase H type-1 domain-containing protein</fullName>
    </recommendedName>
</protein>
<dbReference type="InterPro" id="IPR044730">
    <property type="entry name" value="RNase_H-like_dom_plant"/>
</dbReference>
<dbReference type="InterPro" id="IPR012337">
    <property type="entry name" value="RNaseH-like_sf"/>
</dbReference>